<organism evidence="20">
    <name type="scientific">Arion vulgaris</name>
    <dbReference type="NCBI Taxonomy" id="1028688"/>
    <lineage>
        <taxon>Eukaryota</taxon>
        <taxon>Metazoa</taxon>
        <taxon>Spiralia</taxon>
        <taxon>Lophotrochozoa</taxon>
        <taxon>Mollusca</taxon>
        <taxon>Gastropoda</taxon>
        <taxon>Heterobranchia</taxon>
        <taxon>Euthyneura</taxon>
        <taxon>Panpulmonata</taxon>
        <taxon>Eupulmonata</taxon>
        <taxon>Stylommatophora</taxon>
        <taxon>Helicina</taxon>
        <taxon>Arionoidea</taxon>
        <taxon>Arionidae</taxon>
        <taxon>Arion</taxon>
    </lineage>
</organism>
<feature type="transmembrane region" description="Helical" evidence="17">
    <location>
        <begin position="640"/>
        <end position="669"/>
    </location>
</feature>
<evidence type="ECO:0000256" key="2">
    <source>
        <dbReference type="ARBA" id="ARBA00004651"/>
    </source>
</evidence>
<feature type="transmembrane region" description="Helical" evidence="17">
    <location>
        <begin position="495"/>
        <end position="518"/>
    </location>
</feature>
<dbReference type="PROSITE" id="PS00211">
    <property type="entry name" value="ABC_TRANSPORTER_1"/>
    <property type="match status" value="2"/>
</dbReference>
<keyword evidence="5" id="KW-1003">Cell membrane</keyword>
<dbReference type="InterPro" id="IPR027417">
    <property type="entry name" value="P-loop_NTPase"/>
</dbReference>
<dbReference type="NCBIfam" id="TIGR00957">
    <property type="entry name" value="MRP_assoc_pro"/>
    <property type="match status" value="1"/>
</dbReference>
<dbReference type="InterPro" id="IPR056227">
    <property type="entry name" value="TMD0_ABC"/>
</dbReference>
<dbReference type="PANTHER" id="PTHR24223:SF443">
    <property type="entry name" value="MULTIDRUG-RESISTANCE LIKE PROTEIN 1, ISOFORM I"/>
    <property type="match status" value="1"/>
</dbReference>
<evidence type="ECO:0000256" key="13">
    <source>
        <dbReference type="ARBA" id="ARBA00023136"/>
    </source>
</evidence>
<feature type="compositionally biased region" description="Polar residues" evidence="16">
    <location>
        <begin position="339"/>
        <end position="353"/>
    </location>
</feature>
<evidence type="ECO:0000256" key="10">
    <source>
        <dbReference type="ARBA" id="ARBA00022840"/>
    </source>
</evidence>
<dbReference type="GO" id="GO:0005886">
    <property type="term" value="C:plasma membrane"/>
    <property type="evidence" value="ECO:0007669"/>
    <property type="project" value="UniProtKB-SubCell"/>
</dbReference>
<keyword evidence="11" id="KW-1278">Translocase</keyword>
<dbReference type="SUPFAM" id="SSF90123">
    <property type="entry name" value="ABC transporter transmembrane region"/>
    <property type="match status" value="2"/>
</dbReference>
<dbReference type="FunFam" id="1.20.1560.10:FF:000001">
    <property type="entry name" value="ATP-binding cassette subfamily C member 1"/>
    <property type="match status" value="1"/>
</dbReference>
<protein>
    <recommendedName>
        <fullName evidence="14">ABC-type glutathione-S-conjugate transporter</fullName>
        <ecNumber evidence="14">7.6.2.3</ecNumber>
    </recommendedName>
</protein>
<dbReference type="Pfam" id="PF00664">
    <property type="entry name" value="ABC_membrane"/>
    <property type="match status" value="2"/>
</dbReference>
<feature type="transmembrane region" description="Helical" evidence="17">
    <location>
        <begin position="1074"/>
        <end position="1095"/>
    </location>
</feature>
<dbReference type="InterPro" id="IPR003593">
    <property type="entry name" value="AAA+_ATPase"/>
</dbReference>
<dbReference type="CDD" id="cd18595">
    <property type="entry name" value="ABC_6TM_MRP1_2_3_6_D1_like"/>
    <property type="match status" value="1"/>
</dbReference>
<evidence type="ECO:0000256" key="15">
    <source>
        <dbReference type="ARBA" id="ARBA00047523"/>
    </source>
</evidence>
<evidence type="ECO:0000256" key="1">
    <source>
        <dbReference type="ARBA" id="ARBA00004128"/>
    </source>
</evidence>
<evidence type="ECO:0000256" key="3">
    <source>
        <dbReference type="ARBA" id="ARBA00009726"/>
    </source>
</evidence>
<dbReference type="InterPro" id="IPR036640">
    <property type="entry name" value="ABC1_TM_sf"/>
</dbReference>
<feature type="transmembrane region" description="Helical" evidence="17">
    <location>
        <begin position="524"/>
        <end position="542"/>
    </location>
</feature>
<dbReference type="InterPro" id="IPR005292">
    <property type="entry name" value="MRP"/>
</dbReference>
<keyword evidence="12 17" id="KW-1133">Transmembrane helix</keyword>
<dbReference type="PROSITE" id="PS50929">
    <property type="entry name" value="ABC_TM1F"/>
    <property type="match status" value="2"/>
</dbReference>
<dbReference type="InterPro" id="IPR011527">
    <property type="entry name" value="ABC1_TM_dom"/>
</dbReference>
<evidence type="ECO:0000259" key="19">
    <source>
        <dbReference type="PROSITE" id="PS50929"/>
    </source>
</evidence>
<accession>A0A0B7B2R4</accession>
<keyword evidence="4" id="KW-0813">Transport</keyword>
<comment type="subcellular location">
    <subcellularLocation>
        <location evidence="2">Cell membrane</location>
        <topology evidence="2">Multi-pass membrane protein</topology>
    </subcellularLocation>
    <subcellularLocation>
        <location evidence="1">Vacuole membrane</location>
        <topology evidence="1">Multi-pass membrane protein</topology>
    </subcellularLocation>
</comment>
<evidence type="ECO:0000256" key="14">
    <source>
        <dbReference type="ARBA" id="ARBA00024220"/>
    </source>
</evidence>
<dbReference type="GO" id="GO:0015431">
    <property type="term" value="F:ABC-type glutathione S-conjugate transporter activity"/>
    <property type="evidence" value="ECO:0007669"/>
    <property type="project" value="UniProtKB-EC"/>
</dbReference>
<keyword evidence="8" id="KW-0677">Repeat</keyword>
<evidence type="ECO:0000259" key="18">
    <source>
        <dbReference type="PROSITE" id="PS50893"/>
    </source>
</evidence>
<feature type="transmembrane region" description="Helical" evidence="17">
    <location>
        <begin position="1152"/>
        <end position="1168"/>
    </location>
</feature>
<dbReference type="SUPFAM" id="SSF52540">
    <property type="entry name" value="P-loop containing nucleoside triphosphate hydrolases"/>
    <property type="match status" value="2"/>
</dbReference>
<feature type="transmembrane region" description="Helical" evidence="17">
    <location>
        <begin position="134"/>
        <end position="153"/>
    </location>
</feature>
<feature type="region of interest" description="Disordered" evidence="16">
    <location>
        <begin position="339"/>
        <end position="361"/>
    </location>
</feature>
<dbReference type="CDD" id="cd03250">
    <property type="entry name" value="ABCC_MRP_domain1"/>
    <property type="match status" value="1"/>
</dbReference>
<feature type="domain" description="ABC transporter" evidence="18">
    <location>
        <begin position="700"/>
        <end position="922"/>
    </location>
</feature>
<evidence type="ECO:0000256" key="11">
    <source>
        <dbReference type="ARBA" id="ARBA00022967"/>
    </source>
</evidence>
<evidence type="ECO:0000256" key="5">
    <source>
        <dbReference type="ARBA" id="ARBA00022475"/>
    </source>
</evidence>
<evidence type="ECO:0000256" key="16">
    <source>
        <dbReference type="SAM" id="MobiDB-lite"/>
    </source>
</evidence>
<feature type="transmembrane region" description="Helical" evidence="17">
    <location>
        <begin position="1174"/>
        <end position="1192"/>
    </location>
</feature>
<evidence type="ECO:0000256" key="6">
    <source>
        <dbReference type="ARBA" id="ARBA00022554"/>
    </source>
</evidence>
<feature type="transmembrane region" description="Helical" evidence="17">
    <location>
        <begin position="419"/>
        <end position="439"/>
    </location>
</feature>
<dbReference type="GO" id="GO:0005524">
    <property type="term" value="F:ATP binding"/>
    <property type="evidence" value="ECO:0007669"/>
    <property type="project" value="UniProtKB-KW"/>
</dbReference>
<dbReference type="GO" id="GO:0000323">
    <property type="term" value="C:lytic vacuole"/>
    <property type="evidence" value="ECO:0007669"/>
    <property type="project" value="UniProtKB-ARBA"/>
</dbReference>
<feature type="domain" description="ABC transmembrane type-1" evidence="19">
    <location>
        <begin position="1027"/>
        <end position="1312"/>
    </location>
</feature>
<reference evidence="20" key="1">
    <citation type="submission" date="2014-12" db="EMBL/GenBank/DDBJ databases">
        <title>Insight into the proteome of Arion vulgaris.</title>
        <authorList>
            <person name="Aradska J."/>
            <person name="Bulat T."/>
            <person name="Smidak R."/>
            <person name="Sarate P."/>
            <person name="Gangsoo J."/>
            <person name="Sialana F."/>
            <person name="Bilban M."/>
            <person name="Lubec G."/>
        </authorList>
    </citation>
    <scope>NUCLEOTIDE SEQUENCE</scope>
    <source>
        <tissue evidence="20">Skin</tissue>
    </source>
</reference>
<feature type="transmembrane region" description="Helical" evidence="17">
    <location>
        <begin position="1017"/>
        <end position="1036"/>
    </location>
</feature>
<feature type="transmembrane region" description="Helical" evidence="17">
    <location>
        <begin position="104"/>
        <end position="122"/>
    </location>
</feature>
<comment type="similarity">
    <text evidence="3">Belongs to the ABC transporter superfamily. ABCC family. Conjugate transporter (TC 3.A.1.208) subfamily.</text>
</comment>
<dbReference type="GO" id="GO:0005774">
    <property type="term" value="C:vacuolar membrane"/>
    <property type="evidence" value="ECO:0007669"/>
    <property type="project" value="UniProtKB-SubCell"/>
</dbReference>
<evidence type="ECO:0000256" key="17">
    <source>
        <dbReference type="SAM" id="Phobius"/>
    </source>
</evidence>
<feature type="domain" description="ABC transmembrane type-1" evidence="19">
    <location>
        <begin position="390"/>
        <end position="666"/>
    </location>
</feature>
<feature type="transmembrane region" description="Helical" evidence="17">
    <location>
        <begin position="195"/>
        <end position="217"/>
    </location>
</feature>
<dbReference type="InterPro" id="IPR017871">
    <property type="entry name" value="ABC_transporter-like_CS"/>
</dbReference>
<dbReference type="PANTHER" id="PTHR24223">
    <property type="entry name" value="ATP-BINDING CASSETTE SUB-FAMILY C"/>
    <property type="match status" value="1"/>
</dbReference>
<dbReference type="FunFam" id="3.40.50.300:FF:000293">
    <property type="entry name" value="ATP binding cassette subfamily C member 1"/>
    <property type="match status" value="1"/>
</dbReference>
<feature type="transmembrane region" description="Helical" evidence="17">
    <location>
        <begin position="165"/>
        <end position="183"/>
    </location>
</feature>
<dbReference type="CDD" id="cd03244">
    <property type="entry name" value="ABCC_MRP_domain2"/>
    <property type="match status" value="1"/>
</dbReference>
<evidence type="ECO:0000313" key="20">
    <source>
        <dbReference type="EMBL" id="CEK87323.1"/>
    </source>
</evidence>
<dbReference type="InterPro" id="IPR050173">
    <property type="entry name" value="ABC_transporter_C-like"/>
</dbReference>
<feature type="transmembrane region" description="Helical" evidence="17">
    <location>
        <begin position="65"/>
        <end position="83"/>
    </location>
</feature>
<feature type="non-terminal residue" evidence="20">
    <location>
        <position position="1"/>
    </location>
</feature>
<evidence type="ECO:0000256" key="8">
    <source>
        <dbReference type="ARBA" id="ARBA00022737"/>
    </source>
</evidence>
<name>A0A0B7B2R4_9EUPU</name>
<keyword evidence="6" id="KW-0926">Vacuole</keyword>
<keyword evidence="9" id="KW-0547">Nucleotide-binding</keyword>
<dbReference type="Gene3D" id="1.20.1560.10">
    <property type="entry name" value="ABC transporter type 1, transmembrane domain"/>
    <property type="match status" value="2"/>
</dbReference>
<keyword evidence="10" id="KW-0067">ATP-binding</keyword>
<comment type="catalytic activity">
    <reaction evidence="15">
        <text>leukotriene C4(in) + ATP + H2O = leukotriene C4(out) + ADP + phosphate + H(+)</text>
        <dbReference type="Rhea" id="RHEA:38963"/>
        <dbReference type="ChEBI" id="CHEBI:15377"/>
        <dbReference type="ChEBI" id="CHEBI:15378"/>
        <dbReference type="ChEBI" id="CHEBI:30616"/>
        <dbReference type="ChEBI" id="CHEBI:43474"/>
        <dbReference type="ChEBI" id="CHEBI:57973"/>
        <dbReference type="ChEBI" id="CHEBI:456216"/>
    </reaction>
    <physiologicalReaction direction="left-to-right" evidence="15">
        <dbReference type="Rhea" id="RHEA:38964"/>
    </physiologicalReaction>
</comment>
<dbReference type="Pfam" id="PF24357">
    <property type="entry name" value="TMD0_ABC"/>
    <property type="match status" value="1"/>
</dbReference>
<dbReference type="FunFam" id="1.20.1560.10:FF:000020">
    <property type="entry name" value="ABC metal ion transporter"/>
    <property type="match status" value="1"/>
</dbReference>
<proteinExistence type="inferred from homology"/>
<dbReference type="Gene3D" id="3.40.50.300">
    <property type="entry name" value="P-loop containing nucleotide triphosphate hydrolases"/>
    <property type="match status" value="2"/>
</dbReference>
<dbReference type="EMBL" id="HACG01040458">
    <property type="protein sequence ID" value="CEK87323.1"/>
    <property type="molecule type" value="Transcribed_RNA"/>
</dbReference>
<dbReference type="Pfam" id="PF00005">
    <property type="entry name" value="ABC_tran"/>
    <property type="match status" value="2"/>
</dbReference>
<keyword evidence="7 17" id="KW-0812">Transmembrane</keyword>
<feature type="domain" description="ABC transporter" evidence="18">
    <location>
        <begin position="1349"/>
        <end position="1583"/>
    </location>
</feature>
<feature type="transmembrane region" description="Helical" evidence="17">
    <location>
        <begin position="390"/>
        <end position="407"/>
    </location>
</feature>
<evidence type="ECO:0000256" key="12">
    <source>
        <dbReference type="ARBA" id="ARBA00022989"/>
    </source>
</evidence>
<dbReference type="InterPro" id="IPR003439">
    <property type="entry name" value="ABC_transporter-like_ATP-bd"/>
</dbReference>
<dbReference type="EC" id="7.6.2.3" evidence="14"/>
<dbReference type="CDD" id="cd18603">
    <property type="entry name" value="ABC_6TM_MRP1_2_3_6_D2_like"/>
    <property type="match status" value="1"/>
</dbReference>
<dbReference type="SMART" id="SM00382">
    <property type="entry name" value="AAA"/>
    <property type="match status" value="2"/>
</dbReference>
<gene>
    <name evidence="20" type="primary">ORF158595</name>
</gene>
<dbReference type="FunFam" id="3.40.50.300:FF:000074">
    <property type="entry name" value="Multidrug resistance-associated protein 5 isoform 1"/>
    <property type="match status" value="1"/>
</dbReference>
<dbReference type="GO" id="GO:0016887">
    <property type="term" value="F:ATP hydrolysis activity"/>
    <property type="evidence" value="ECO:0007669"/>
    <property type="project" value="InterPro"/>
</dbReference>
<dbReference type="PROSITE" id="PS50893">
    <property type="entry name" value="ABC_TRANSPORTER_2"/>
    <property type="match status" value="2"/>
</dbReference>
<feature type="transmembrane region" description="Helical" evidence="17">
    <location>
        <begin position="600"/>
        <end position="628"/>
    </location>
</feature>
<sequence>CHQPNESSPRNRLHLNVTFVLSGYTFENYRKMGTFLEFCGTPFWNNTEFLSSSWPKFTQCFQDTVLVWSPCCILAILAPLYVLGLSNIRSPTPLPMTALNAGKLFCQTTAAILMLVSILQRASLHHGGKPTFAATYVADVIKLFSFAGAAFLGQYERRQGVTASRLQLAFWAFLSIASIIPAYTLVMEEKYLEDLVGFGLFYIVFILSLICFLLNCWSEHPGTSTRKGYYSLTTPECPLMEASALSDVFFIWMFKLIRIGFKRDIEESDLWSLPPYMTCDYHMPTFEELWNKEELRCMNDRQRKNEALTVSYSSNTGKVDTVNAGMVLPPHIMEKTRLTTASKRPRSQYSQFLDKTRDQEESARTPKPSLIWVILKQSWFQIFSFTWSKFIADMSMVCGPLLLNILISYMEHRVPGKEWQGYGICVLMLTVGFFRIALFNHSMMEAFKMGMNVKSVMITAIYKKAMRINSEARKMTTVGDIISMMSVDVQRLQEFIIKVSFSHTTPLQIIVSVILIYYQIGPSVLVGFSVLLLLVPLNLWIASIQGRLLDINLGFKDNRLRMMNEILNGIKVLKLYAWEQSFQDRVEKVRAQEVAILLKIAFLNVITGVFWGLAGFLVTLVTFATFILSDRTNYLDPGKAFMTLALFNILKTPMDFLSTIFSLAAQAYVSTKRINKFLLLKDLDDYTVPASPDSPYFVTFDGADLAWDSTSASTLKNINLNVPEGKLVAVVGPVGSGKSSLISAILGDMEKRKGTVAVKGSLAYIPQQAWIQNATVRNNILFGKTFRDRKYKKVLSACELERDLTILNAGDQTEIGEKGTNLSGGQKQRVSVARAVYQDCDLYLLDDPLSAVDAHVGKAMFDQVLGPRGMLKKKTRIFVTHGVHFLPQVDLIVVMNEGQISELGTYEELLSHDGAFAQFLKTHLTHEQLYGLQEEEDTEISAIKDNMWGRIEMLTSDAATSGDEVVTRRRRIHQSLTLSRKEESDVAHTKLIREEGRLISNEVLAKGRVRPSVYFKYLKAAGLIHLLVGMLMFWSFQSTSVGTNYWLTFWTEDAQLANRNNTIEDLAAVNNNYLGMYALLGLVQCVFLTGFYYLFWTRMVMAGRNLHSSMTGRIFKAPMTFFDTTPIGRIINRCSRDIEIVDNFLPIICRDFLTGFGINFMTIIVILIETPVFGAVLFPVIIAFCFVLCFFVPTSRQLRRIEHVTRSPIYTHFSESVSGTSVIKAYGKMDQFVTESKNRVDYNTVYFFAASMSVRWLVVNLDTLANLVILASGIFQVMSDGSSGQAGLTVSYALQISGSLPWMVRQIADFETNIVSVERIKEYSEIEQEADWVVSTKRPQPNWPSKGTVEFNNFSVKYRDGLDLVINKMSVRIEGGEKVGIVGRTGAGKSSLSLSLFRLMEAAGGSILVDGVNIADIGLHDLRSRLTILPQDPVLFSGSLRLNLDPFNEFSDDEIWTALERAHLKQFVSQMPGKLSYECGEEGHNLSVGQRQLICLGRTLLRKTKILILDEATAAVDMQTDNLIQNTIRFAFQHCTIIAIAHRLNTIMDYDRVLVLDGGHVKEFDTPVKLLDDHNSIFYSMAVDANLV</sequence>
<keyword evidence="13 17" id="KW-0472">Membrane</keyword>
<evidence type="ECO:0000256" key="4">
    <source>
        <dbReference type="ARBA" id="ARBA00022448"/>
    </source>
</evidence>
<evidence type="ECO:0000256" key="7">
    <source>
        <dbReference type="ARBA" id="ARBA00022692"/>
    </source>
</evidence>
<evidence type="ECO:0000256" key="9">
    <source>
        <dbReference type="ARBA" id="ARBA00022741"/>
    </source>
</evidence>